<feature type="region of interest" description="Disordered" evidence="2">
    <location>
        <begin position="399"/>
        <end position="435"/>
    </location>
</feature>
<evidence type="ECO:0000259" key="4">
    <source>
        <dbReference type="SMART" id="SM01271"/>
    </source>
</evidence>
<protein>
    <submittedName>
        <fullName evidence="5">Protein sum2</fullName>
    </submittedName>
</protein>
<feature type="domain" description="Lsm14-like N-terminal" evidence="4">
    <location>
        <begin position="10"/>
        <end position="130"/>
    </location>
</feature>
<gene>
    <name evidence="5" type="primary">SUM2</name>
    <name evidence="5" type="ORF">TR15441</name>
</gene>
<feature type="region of interest" description="Disordered" evidence="2">
    <location>
        <begin position="267"/>
        <end position="290"/>
    </location>
</feature>
<name>A0A0X3P364_SCHSO</name>
<feature type="compositionally biased region" description="Low complexity" evidence="2">
    <location>
        <begin position="220"/>
        <end position="237"/>
    </location>
</feature>
<proteinExistence type="inferred from homology"/>
<dbReference type="Gene3D" id="2.30.30.100">
    <property type="match status" value="1"/>
</dbReference>
<dbReference type="Pfam" id="PF12701">
    <property type="entry name" value="LSM14"/>
    <property type="match status" value="1"/>
</dbReference>
<sequence length="480" mass="51187">MTTSEVPQLSKIPIGANVSLITSVQYRYEGTVAAINSIEDTITLRNVRFWGAENRVPATTSAPSSENKGPAIGSLFDSVTFWMSNVIKLRITDEVTDKNELTDVAVKTASTTEPNKAQAKKPPAVVTQTTDSASSSRNSNRASRNGRTSRTGQPSVPQTHRQSRPFIRRGRNGGPQRQPPLLPFATAQTLSATPARNAYLAPVRGASYRVSNNGRQNGMGRRPGPSGSNGRRSYPPSSGNGGVFVYLPPEVAAAYQPHALTILPQQVYNGPVGGGRRGNSERRGGPSRVVAAPVAPEVDCSVPYDFETANAELEAELAKINLNAENSDEQDKLSSGDRSVNPTSVETGAFGGTASGSGASGDSSSGTTDVAPGTTTEPIQTLANGEYYVREKCFFDQISRSEGGPRGPTSGARGNGNGERGRFNSFDRSRPNHGFSMSTARRELQLNIETFGQMAARRVYNQRRRPNGNVPRDLLVSATA</sequence>
<evidence type="ECO:0000256" key="2">
    <source>
        <dbReference type="SAM" id="MobiDB-lite"/>
    </source>
</evidence>
<feature type="region of interest" description="Disordered" evidence="2">
    <location>
        <begin position="107"/>
        <end position="182"/>
    </location>
</feature>
<feature type="compositionally biased region" description="Basic and acidic residues" evidence="2">
    <location>
        <begin position="419"/>
        <end position="430"/>
    </location>
</feature>
<feature type="region of interest" description="Disordered" evidence="2">
    <location>
        <begin position="460"/>
        <end position="480"/>
    </location>
</feature>
<dbReference type="SUPFAM" id="SSF50182">
    <property type="entry name" value="Sm-like ribonucleoproteins"/>
    <property type="match status" value="1"/>
</dbReference>
<evidence type="ECO:0000313" key="5">
    <source>
        <dbReference type="EMBL" id="JAP41596.1"/>
    </source>
</evidence>
<accession>A0A0X3P364</accession>
<feature type="compositionally biased region" description="Polar residues" evidence="2">
    <location>
        <begin position="336"/>
        <end position="346"/>
    </location>
</feature>
<feature type="domain" description="FDF" evidence="3">
    <location>
        <begin position="298"/>
        <end position="455"/>
    </location>
</feature>
<dbReference type="SMART" id="SM01199">
    <property type="entry name" value="FDF"/>
    <property type="match status" value="1"/>
</dbReference>
<dbReference type="EMBL" id="GEEE01021629">
    <property type="protein sequence ID" value="JAP41596.1"/>
    <property type="molecule type" value="Transcribed_RNA"/>
</dbReference>
<feature type="compositionally biased region" description="Polar residues" evidence="2">
    <location>
        <begin position="373"/>
        <end position="382"/>
    </location>
</feature>
<evidence type="ECO:0000259" key="3">
    <source>
        <dbReference type="SMART" id="SM01199"/>
    </source>
</evidence>
<dbReference type="PANTHER" id="PTHR13586">
    <property type="entry name" value="SCD6 PROTEIN-RELATED"/>
    <property type="match status" value="1"/>
</dbReference>
<evidence type="ECO:0000256" key="1">
    <source>
        <dbReference type="ARBA" id="ARBA00010415"/>
    </source>
</evidence>
<dbReference type="SMART" id="SM01271">
    <property type="entry name" value="LSM14"/>
    <property type="match status" value="1"/>
</dbReference>
<organism evidence="5">
    <name type="scientific">Schistocephalus solidus</name>
    <name type="common">Tapeworm</name>
    <dbReference type="NCBI Taxonomy" id="70667"/>
    <lineage>
        <taxon>Eukaryota</taxon>
        <taxon>Metazoa</taxon>
        <taxon>Spiralia</taxon>
        <taxon>Lophotrochozoa</taxon>
        <taxon>Platyhelminthes</taxon>
        <taxon>Cestoda</taxon>
        <taxon>Eucestoda</taxon>
        <taxon>Diphyllobothriidea</taxon>
        <taxon>Diphyllobothriidae</taxon>
        <taxon>Schistocephalus</taxon>
    </lineage>
</organism>
<dbReference type="InterPro" id="IPR025609">
    <property type="entry name" value="Lsm14-like_N"/>
</dbReference>
<feature type="compositionally biased region" description="Basic residues" evidence="2">
    <location>
        <begin position="161"/>
        <end position="171"/>
    </location>
</feature>
<feature type="compositionally biased region" description="Low complexity" evidence="2">
    <location>
        <begin position="132"/>
        <end position="152"/>
    </location>
</feature>
<dbReference type="InterPro" id="IPR019050">
    <property type="entry name" value="FDF_dom"/>
</dbReference>
<feature type="region of interest" description="Disordered" evidence="2">
    <location>
        <begin position="326"/>
        <end position="382"/>
    </location>
</feature>
<dbReference type="AlphaFoldDB" id="A0A0X3P364"/>
<feature type="compositionally biased region" description="Gly residues" evidence="2">
    <location>
        <begin position="349"/>
        <end position="359"/>
    </location>
</feature>
<comment type="similarity">
    <text evidence="1">Belongs to the LSM14 family.</text>
</comment>
<reference evidence="5" key="1">
    <citation type="submission" date="2016-01" db="EMBL/GenBank/DDBJ databases">
        <title>Reference transcriptome for the parasite Schistocephalus solidus: insights into the molecular evolution of parasitism.</title>
        <authorList>
            <person name="Hebert F.O."/>
            <person name="Grambauer S."/>
            <person name="Barber I."/>
            <person name="Landry C.R."/>
            <person name="Aubin-Horth N."/>
        </authorList>
    </citation>
    <scope>NUCLEOTIDE SEQUENCE</scope>
</reference>
<feature type="region of interest" description="Disordered" evidence="2">
    <location>
        <begin position="208"/>
        <end position="237"/>
    </location>
</feature>
<dbReference type="InterPro" id="IPR010920">
    <property type="entry name" value="LSM_dom_sf"/>
</dbReference>